<dbReference type="PANTHER" id="PTHR11685">
    <property type="entry name" value="RBR FAMILY RING FINGER AND IBR DOMAIN-CONTAINING"/>
    <property type="match status" value="1"/>
</dbReference>
<dbReference type="InterPro" id="IPR044066">
    <property type="entry name" value="TRIAD_supradom"/>
</dbReference>
<evidence type="ECO:0000256" key="7">
    <source>
        <dbReference type="ARBA" id="ARBA00022771"/>
    </source>
</evidence>
<evidence type="ECO:0000256" key="8">
    <source>
        <dbReference type="ARBA" id="ARBA00022786"/>
    </source>
</evidence>
<evidence type="ECO:0000256" key="10">
    <source>
        <dbReference type="SAM" id="Phobius"/>
    </source>
</evidence>
<dbReference type="InterPro" id="IPR002867">
    <property type="entry name" value="IBR_dom"/>
</dbReference>
<dbReference type="SMART" id="SM00647">
    <property type="entry name" value="IBR"/>
    <property type="match status" value="1"/>
</dbReference>
<proteinExistence type="predicted"/>
<protein>
    <recommendedName>
        <fullName evidence="3">RBR-type E3 ubiquitin transferase</fullName>
        <ecNumber evidence="3">2.3.2.31</ecNumber>
    </recommendedName>
</protein>
<evidence type="ECO:0000256" key="4">
    <source>
        <dbReference type="ARBA" id="ARBA00022679"/>
    </source>
</evidence>
<dbReference type="EC" id="2.3.2.31" evidence="3"/>
<evidence type="ECO:0000256" key="2">
    <source>
        <dbReference type="ARBA" id="ARBA00001947"/>
    </source>
</evidence>
<keyword evidence="6" id="KW-0677">Repeat</keyword>
<sequence>MIKYICVKLEENNVGHIKCPAFKCNHELDPFACASLVGPKIFLRWTDVMCETTIAGWEKCYCPYRNCNVLIVNECGKNPKKSKCPNCKRWLCFQCKSVWHAGFKCEESGELRGSNDIAFGRLAEYMGWNRCPRCRHFIEWIWGCRNIKCRCGAQFYYMSQFHRDATPITQRRACLYGCFCFTVFMYLLFAAISFLDNFL</sequence>
<dbReference type="Pfam" id="PF01485">
    <property type="entry name" value="IBR"/>
    <property type="match status" value="1"/>
</dbReference>
<dbReference type="Proteomes" id="UP001634393">
    <property type="component" value="Unassembled WGS sequence"/>
</dbReference>
<dbReference type="EMBL" id="JBJXBP010000003">
    <property type="protein sequence ID" value="KAL3839164.1"/>
    <property type="molecule type" value="Genomic_DNA"/>
</dbReference>
<accession>A0ABD3TPX9</accession>
<evidence type="ECO:0000313" key="13">
    <source>
        <dbReference type="Proteomes" id="UP001634393"/>
    </source>
</evidence>
<keyword evidence="9" id="KW-0862">Zinc</keyword>
<dbReference type="SUPFAM" id="SSF57850">
    <property type="entry name" value="RING/U-box"/>
    <property type="match status" value="1"/>
</dbReference>
<reference evidence="12 13" key="1">
    <citation type="submission" date="2024-12" db="EMBL/GenBank/DDBJ databases">
        <title>The unique morphological basis and parallel evolutionary history of personate flowers in Penstemon.</title>
        <authorList>
            <person name="Depatie T.H."/>
            <person name="Wessinger C.A."/>
        </authorList>
    </citation>
    <scope>NUCLEOTIDE SEQUENCE [LARGE SCALE GENOMIC DNA]</scope>
    <source>
        <strain evidence="12">WTNN_2</strain>
        <tissue evidence="12">Leaf</tissue>
    </source>
</reference>
<keyword evidence="7" id="KW-0863">Zinc-finger</keyword>
<evidence type="ECO:0000256" key="3">
    <source>
        <dbReference type="ARBA" id="ARBA00012251"/>
    </source>
</evidence>
<dbReference type="PROSITE" id="PS51873">
    <property type="entry name" value="TRIAD"/>
    <property type="match status" value="1"/>
</dbReference>
<keyword evidence="5" id="KW-0479">Metal-binding</keyword>
<gene>
    <name evidence="12" type="ORF">ACJIZ3_023755</name>
</gene>
<organism evidence="12 13">
    <name type="scientific">Penstemon smallii</name>
    <dbReference type="NCBI Taxonomy" id="265156"/>
    <lineage>
        <taxon>Eukaryota</taxon>
        <taxon>Viridiplantae</taxon>
        <taxon>Streptophyta</taxon>
        <taxon>Embryophyta</taxon>
        <taxon>Tracheophyta</taxon>
        <taxon>Spermatophyta</taxon>
        <taxon>Magnoliopsida</taxon>
        <taxon>eudicotyledons</taxon>
        <taxon>Gunneridae</taxon>
        <taxon>Pentapetalae</taxon>
        <taxon>asterids</taxon>
        <taxon>lamiids</taxon>
        <taxon>Lamiales</taxon>
        <taxon>Plantaginaceae</taxon>
        <taxon>Cheloneae</taxon>
        <taxon>Penstemon</taxon>
    </lineage>
</organism>
<evidence type="ECO:0000256" key="6">
    <source>
        <dbReference type="ARBA" id="ARBA00022737"/>
    </source>
</evidence>
<dbReference type="Gene3D" id="3.30.40.10">
    <property type="entry name" value="Zinc/RING finger domain, C3HC4 (zinc finger)"/>
    <property type="match status" value="1"/>
</dbReference>
<feature type="domain" description="RING-type" evidence="11">
    <location>
        <begin position="1"/>
        <end position="182"/>
    </location>
</feature>
<comment type="catalytic activity">
    <reaction evidence="1">
        <text>[E2 ubiquitin-conjugating enzyme]-S-ubiquitinyl-L-cysteine + [acceptor protein]-L-lysine = [E2 ubiquitin-conjugating enzyme]-L-cysteine + [acceptor protein]-N(6)-ubiquitinyl-L-lysine.</text>
        <dbReference type="EC" id="2.3.2.31"/>
    </reaction>
</comment>
<evidence type="ECO:0000256" key="5">
    <source>
        <dbReference type="ARBA" id="ARBA00022723"/>
    </source>
</evidence>
<comment type="cofactor">
    <cofactor evidence="2">
        <name>Zn(2+)</name>
        <dbReference type="ChEBI" id="CHEBI:29105"/>
    </cofactor>
</comment>
<evidence type="ECO:0000313" key="12">
    <source>
        <dbReference type="EMBL" id="KAL3839164.1"/>
    </source>
</evidence>
<keyword evidence="10" id="KW-0812">Transmembrane</keyword>
<comment type="caution">
    <text evidence="12">The sequence shown here is derived from an EMBL/GenBank/DDBJ whole genome shotgun (WGS) entry which is preliminary data.</text>
</comment>
<dbReference type="InterPro" id="IPR013083">
    <property type="entry name" value="Znf_RING/FYVE/PHD"/>
</dbReference>
<keyword evidence="10" id="KW-1133">Transmembrane helix</keyword>
<evidence type="ECO:0000256" key="9">
    <source>
        <dbReference type="ARBA" id="ARBA00022833"/>
    </source>
</evidence>
<dbReference type="InterPro" id="IPR031127">
    <property type="entry name" value="E3_UB_ligase_RBR"/>
</dbReference>
<dbReference type="AlphaFoldDB" id="A0ABD3TPX9"/>
<dbReference type="Gene3D" id="1.20.120.1750">
    <property type="match status" value="1"/>
</dbReference>
<keyword evidence="13" id="KW-1185">Reference proteome</keyword>
<feature type="transmembrane region" description="Helical" evidence="10">
    <location>
        <begin position="173"/>
        <end position="195"/>
    </location>
</feature>
<keyword evidence="4" id="KW-0808">Transferase</keyword>
<dbReference type="GO" id="GO:0061630">
    <property type="term" value="F:ubiquitin protein ligase activity"/>
    <property type="evidence" value="ECO:0007669"/>
    <property type="project" value="UniProtKB-EC"/>
</dbReference>
<evidence type="ECO:0000256" key="1">
    <source>
        <dbReference type="ARBA" id="ARBA00001798"/>
    </source>
</evidence>
<keyword evidence="10" id="KW-0472">Membrane</keyword>
<evidence type="ECO:0000259" key="11">
    <source>
        <dbReference type="PROSITE" id="PS51873"/>
    </source>
</evidence>
<dbReference type="GO" id="GO:0008270">
    <property type="term" value="F:zinc ion binding"/>
    <property type="evidence" value="ECO:0007669"/>
    <property type="project" value="UniProtKB-KW"/>
</dbReference>
<name>A0ABD3TPX9_9LAMI</name>
<keyword evidence="8" id="KW-0833">Ubl conjugation pathway</keyword>